<dbReference type="EMBL" id="OX395132">
    <property type="protein sequence ID" value="CAI5779568.1"/>
    <property type="molecule type" value="Genomic_DNA"/>
</dbReference>
<keyword evidence="3" id="KW-1185">Reference proteome</keyword>
<evidence type="ECO:0000313" key="2">
    <source>
        <dbReference type="EMBL" id="CAI5779568.1"/>
    </source>
</evidence>
<gene>
    <name evidence="2" type="ORF">PODLI_1B007656</name>
</gene>
<proteinExistence type="predicted"/>
<dbReference type="Proteomes" id="UP001178461">
    <property type="component" value="Chromosome 7"/>
</dbReference>
<organism evidence="2 3">
    <name type="scientific">Podarcis lilfordi</name>
    <name type="common">Lilford's wall lizard</name>
    <dbReference type="NCBI Taxonomy" id="74358"/>
    <lineage>
        <taxon>Eukaryota</taxon>
        <taxon>Metazoa</taxon>
        <taxon>Chordata</taxon>
        <taxon>Craniata</taxon>
        <taxon>Vertebrata</taxon>
        <taxon>Euteleostomi</taxon>
        <taxon>Lepidosauria</taxon>
        <taxon>Squamata</taxon>
        <taxon>Bifurcata</taxon>
        <taxon>Unidentata</taxon>
        <taxon>Episquamata</taxon>
        <taxon>Laterata</taxon>
        <taxon>Lacertibaenia</taxon>
        <taxon>Lacertidae</taxon>
        <taxon>Podarcis</taxon>
    </lineage>
</organism>
<name>A0AA35KMA5_9SAUR</name>
<sequence>MTERGGQDDASDWNLAPVDPSVARKHGGLPPPPPYCTAKASFAVAASGYLCKTKHVDQSCLQMDPCSVIRLQEPMHTCC</sequence>
<evidence type="ECO:0000313" key="3">
    <source>
        <dbReference type="Proteomes" id="UP001178461"/>
    </source>
</evidence>
<protein>
    <submittedName>
        <fullName evidence="2">Uncharacterized protein</fullName>
    </submittedName>
</protein>
<accession>A0AA35KMA5</accession>
<dbReference type="AlphaFoldDB" id="A0AA35KMA5"/>
<reference evidence="2" key="1">
    <citation type="submission" date="2022-12" db="EMBL/GenBank/DDBJ databases">
        <authorList>
            <person name="Alioto T."/>
            <person name="Alioto T."/>
            <person name="Gomez Garrido J."/>
        </authorList>
    </citation>
    <scope>NUCLEOTIDE SEQUENCE</scope>
</reference>
<evidence type="ECO:0000256" key="1">
    <source>
        <dbReference type="SAM" id="MobiDB-lite"/>
    </source>
</evidence>
<feature type="region of interest" description="Disordered" evidence="1">
    <location>
        <begin position="1"/>
        <end position="30"/>
    </location>
</feature>